<dbReference type="InterPro" id="IPR052709">
    <property type="entry name" value="Transposase-MT_Hybrid"/>
</dbReference>
<dbReference type="PANTHER" id="PTHR46060:SF1">
    <property type="entry name" value="MARINER MOS1 TRANSPOSASE-LIKE PROTEIN"/>
    <property type="match status" value="1"/>
</dbReference>
<gene>
    <name evidence="2" type="ORF">ABMA28_011870</name>
</gene>
<dbReference type="EMBL" id="JBEDNZ010000003">
    <property type="protein sequence ID" value="KAL0849947.1"/>
    <property type="molecule type" value="Genomic_DNA"/>
</dbReference>
<evidence type="ECO:0000313" key="3">
    <source>
        <dbReference type="Proteomes" id="UP001549921"/>
    </source>
</evidence>
<dbReference type="Pfam" id="PF01359">
    <property type="entry name" value="Transposase_1"/>
    <property type="match status" value="1"/>
</dbReference>
<accession>A0ABD0TKS5</accession>
<sequence>MEKTEFRVLIKHYFLRGKTIKQTEEKLKKYYGDAAPSHGMVHKWFTEFRLGRMTTNDAERPGRPIEATTEAMVNKIHDIVLEDRRVKIREIADAMHISNERVFYVLHNILGMKKLSARWNSRAPGNEKGREMRNPPRLLTADQKRNRVTTSEECLAMFNHSPSEFWRRYVTVDETWVHHYTPETKQQSKQWTSAGERAPKKAKTVCSAGKVMATIFWDSQGIILIDFMEKGKTITGAYYAALLGKLHEVLMTKRPHLAKKKVIFHHDNAPAHTSAIAISKLVELRYQLLPHPPYSPDLAPCDFFLFPNMKKWLGGKRFSSNEEVVAETEAYFSGFDKAYFFDGLKKLEHRWSKCVELKGDYVEK</sequence>
<dbReference type="Pfam" id="PF17906">
    <property type="entry name" value="HTH_48"/>
    <property type="match status" value="1"/>
</dbReference>
<feature type="domain" description="Mos1 transposase HTH" evidence="1">
    <location>
        <begin position="3"/>
        <end position="51"/>
    </location>
</feature>
<dbReference type="InterPro" id="IPR001888">
    <property type="entry name" value="Transposase_1"/>
</dbReference>
<dbReference type="AlphaFoldDB" id="A0ABD0TKS5"/>
<dbReference type="PANTHER" id="PTHR46060">
    <property type="entry name" value="MARINER MOS1 TRANSPOSASE-LIKE PROTEIN"/>
    <property type="match status" value="1"/>
</dbReference>
<dbReference type="InterPro" id="IPR036397">
    <property type="entry name" value="RNaseH_sf"/>
</dbReference>
<proteinExistence type="predicted"/>
<evidence type="ECO:0000259" key="1">
    <source>
        <dbReference type="Pfam" id="PF17906"/>
    </source>
</evidence>
<protein>
    <recommendedName>
        <fullName evidence="1">Mos1 transposase HTH domain-containing protein</fullName>
    </recommendedName>
</protein>
<comment type="caution">
    <text evidence="2">The sequence shown here is derived from an EMBL/GenBank/DDBJ whole genome shotgun (WGS) entry which is preliminary data.</text>
</comment>
<dbReference type="InterPro" id="IPR041426">
    <property type="entry name" value="Mos1_HTH"/>
</dbReference>
<organism evidence="2 3">
    <name type="scientific">Loxostege sticticalis</name>
    <name type="common">Beet webworm moth</name>
    <dbReference type="NCBI Taxonomy" id="481309"/>
    <lineage>
        <taxon>Eukaryota</taxon>
        <taxon>Metazoa</taxon>
        <taxon>Ecdysozoa</taxon>
        <taxon>Arthropoda</taxon>
        <taxon>Hexapoda</taxon>
        <taxon>Insecta</taxon>
        <taxon>Pterygota</taxon>
        <taxon>Neoptera</taxon>
        <taxon>Endopterygota</taxon>
        <taxon>Lepidoptera</taxon>
        <taxon>Glossata</taxon>
        <taxon>Ditrysia</taxon>
        <taxon>Pyraloidea</taxon>
        <taxon>Crambidae</taxon>
        <taxon>Pyraustinae</taxon>
        <taxon>Loxostege</taxon>
    </lineage>
</organism>
<evidence type="ECO:0000313" key="2">
    <source>
        <dbReference type="EMBL" id="KAL0849947.1"/>
    </source>
</evidence>
<name>A0ABD0TKS5_LOXSC</name>
<dbReference type="Gene3D" id="1.10.10.1450">
    <property type="match status" value="1"/>
</dbReference>
<dbReference type="Gene3D" id="3.30.420.10">
    <property type="entry name" value="Ribonuclease H-like superfamily/Ribonuclease H"/>
    <property type="match status" value="1"/>
</dbReference>
<reference evidence="2 3" key="1">
    <citation type="submission" date="2024-06" db="EMBL/GenBank/DDBJ databases">
        <title>A chromosome-level genome assembly of beet webworm, Loxostege sticticalis.</title>
        <authorList>
            <person name="Zhang Y."/>
        </authorList>
    </citation>
    <scope>NUCLEOTIDE SEQUENCE [LARGE SCALE GENOMIC DNA]</scope>
    <source>
        <strain evidence="2">AQ028</strain>
        <tissue evidence="2">Male pupae</tissue>
    </source>
</reference>
<dbReference type="Proteomes" id="UP001549921">
    <property type="component" value="Unassembled WGS sequence"/>
</dbReference>